<feature type="transmembrane region" description="Helical" evidence="8">
    <location>
        <begin position="100"/>
        <end position="120"/>
    </location>
</feature>
<feature type="transmembrane region" description="Helical" evidence="8">
    <location>
        <begin position="408"/>
        <end position="431"/>
    </location>
</feature>
<feature type="transmembrane region" description="Helical" evidence="8">
    <location>
        <begin position="339"/>
        <end position="360"/>
    </location>
</feature>
<evidence type="ECO:0000256" key="8">
    <source>
        <dbReference type="SAM" id="Phobius"/>
    </source>
</evidence>
<proteinExistence type="inferred from homology"/>
<sequence length="548" mass="57209">MTSLPWLTVLWLVPAVGAIAVALLPAGPGQVGAVAESAGQDRRQGRSLQAGVAVSLVTLGWSIAMAVAFPGSPGTRFGLTESHRWIPAIGARYELGLDGVGLVLVLLTTALVPLLLLGAWHAIDASQGDPRIYVALTLAVQAMVLLSFVATDILLFYLVFEAMLIPMYFLVGGWGQLDRALRARAALKFLLYNLLGGLIMLAGVIGLFALTARARLGEDGRGSFGLSEITAAIADGKVDVGGPAGLAICGAFLFAFAVKAPVWPLHAWLPDAAVAGTPSTGVLMMAVMDKVGTFAMLRFVVELFGDTAKEFAPWITVLAVVSIVYGLLLAIAQTDLMRLIAYTSISHFGFIVLGVFALSPQSQAGAALYMLNHGISTAALFLVAGFLTSKHGTRSIADFGGVQKVAPVLSGVFLIAGLATLSLPGLAPFVSEFLVMIGSFGRYPVVAVVATIALVGSAVYILWTYQRMMGGPAGPGVDRIGDLDRRQRVVLFPLIAALVVLGFWPRPALDAITPAIDHTLRSVSVAPPPAAPGHAGPTLVEPPQGGHR</sequence>
<comment type="similarity">
    <text evidence="2">Belongs to the complex I subunit 4 family.</text>
</comment>
<dbReference type="PRINTS" id="PR01437">
    <property type="entry name" value="NUOXDRDTASE4"/>
</dbReference>
<evidence type="ECO:0000313" key="11">
    <source>
        <dbReference type="Proteomes" id="UP001501035"/>
    </source>
</evidence>
<feature type="transmembrane region" description="Helical" evidence="8">
    <location>
        <begin position="443"/>
        <end position="463"/>
    </location>
</feature>
<feature type="transmembrane region" description="Helical" evidence="8">
    <location>
        <begin position="189"/>
        <end position="210"/>
    </location>
</feature>
<evidence type="ECO:0000256" key="5">
    <source>
        <dbReference type="ARBA" id="ARBA00023136"/>
    </source>
</evidence>
<feature type="transmembrane region" description="Helical" evidence="8">
    <location>
        <begin position="311"/>
        <end position="332"/>
    </location>
</feature>
<accession>A0ABP6LC03</accession>
<keyword evidence="3 6" id="KW-0812">Transmembrane</keyword>
<evidence type="ECO:0000256" key="1">
    <source>
        <dbReference type="ARBA" id="ARBA00004127"/>
    </source>
</evidence>
<evidence type="ECO:0000259" key="9">
    <source>
        <dbReference type="Pfam" id="PF00361"/>
    </source>
</evidence>
<dbReference type="InterPro" id="IPR003918">
    <property type="entry name" value="NADH_UbQ_OxRdtase"/>
</dbReference>
<dbReference type="PANTHER" id="PTHR43507">
    <property type="entry name" value="NADH-UBIQUINONE OXIDOREDUCTASE CHAIN 4"/>
    <property type="match status" value="1"/>
</dbReference>
<feature type="transmembrane region" description="Helical" evidence="8">
    <location>
        <begin position="156"/>
        <end position="177"/>
    </location>
</feature>
<keyword evidence="5 8" id="KW-0472">Membrane</keyword>
<feature type="transmembrane region" description="Helical" evidence="8">
    <location>
        <begin position="489"/>
        <end position="505"/>
    </location>
</feature>
<dbReference type="Proteomes" id="UP001501035">
    <property type="component" value="Unassembled WGS sequence"/>
</dbReference>
<dbReference type="NCBIfam" id="NF004500">
    <property type="entry name" value="PRK05846.1-4"/>
    <property type="match status" value="1"/>
</dbReference>
<evidence type="ECO:0000256" key="6">
    <source>
        <dbReference type="RuleBase" id="RU000320"/>
    </source>
</evidence>
<evidence type="ECO:0000256" key="3">
    <source>
        <dbReference type="ARBA" id="ARBA00022692"/>
    </source>
</evidence>
<evidence type="ECO:0000256" key="4">
    <source>
        <dbReference type="ARBA" id="ARBA00022989"/>
    </source>
</evidence>
<feature type="domain" description="NADH:quinone oxidoreductase/Mrp antiporter transmembrane" evidence="9">
    <location>
        <begin position="150"/>
        <end position="452"/>
    </location>
</feature>
<reference evidence="11" key="1">
    <citation type="journal article" date="2019" name="Int. J. Syst. Evol. Microbiol.">
        <title>The Global Catalogue of Microorganisms (GCM) 10K type strain sequencing project: providing services to taxonomists for standard genome sequencing and annotation.</title>
        <authorList>
            <consortium name="The Broad Institute Genomics Platform"/>
            <consortium name="The Broad Institute Genome Sequencing Center for Infectious Disease"/>
            <person name="Wu L."/>
            <person name="Ma J."/>
        </authorList>
    </citation>
    <scope>NUCLEOTIDE SEQUENCE [LARGE SCALE GENOMIC DNA]</scope>
    <source>
        <strain evidence="11">JCM 14234</strain>
    </source>
</reference>
<feature type="transmembrane region" description="Helical" evidence="8">
    <location>
        <begin position="244"/>
        <end position="269"/>
    </location>
</feature>
<feature type="transmembrane region" description="Helical" evidence="8">
    <location>
        <begin position="132"/>
        <end position="150"/>
    </location>
</feature>
<gene>
    <name evidence="10" type="ORF">GCM10010528_17200</name>
</gene>
<dbReference type="Pfam" id="PF00361">
    <property type="entry name" value="Proton_antipo_M"/>
    <property type="match status" value="1"/>
</dbReference>
<comment type="subcellular location">
    <subcellularLocation>
        <location evidence="1">Endomembrane system</location>
        <topology evidence="1">Multi-pass membrane protein</topology>
    </subcellularLocation>
    <subcellularLocation>
        <location evidence="6">Membrane</location>
        <topology evidence="6">Multi-pass membrane protein</topology>
    </subcellularLocation>
</comment>
<feature type="region of interest" description="Disordered" evidence="7">
    <location>
        <begin position="527"/>
        <end position="548"/>
    </location>
</feature>
<dbReference type="NCBIfam" id="TIGR01972">
    <property type="entry name" value="NDH_I_M"/>
    <property type="match status" value="1"/>
</dbReference>
<keyword evidence="4 8" id="KW-1133">Transmembrane helix</keyword>
<evidence type="ECO:0000313" key="10">
    <source>
        <dbReference type="EMBL" id="GAA3037113.1"/>
    </source>
</evidence>
<keyword evidence="11" id="KW-1185">Reference proteome</keyword>
<feature type="transmembrane region" description="Helical" evidence="8">
    <location>
        <begin position="48"/>
        <end position="69"/>
    </location>
</feature>
<organism evidence="10 11">
    <name type="scientific">Gordonia defluvii</name>
    <dbReference type="NCBI Taxonomy" id="283718"/>
    <lineage>
        <taxon>Bacteria</taxon>
        <taxon>Bacillati</taxon>
        <taxon>Actinomycetota</taxon>
        <taxon>Actinomycetes</taxon>
        <taxon>Mycobacteriales</taxon>
        <taxon>Gordoniaceae</taxon>
        <taxon>Gordonia</taxon>
    </lineage>
</organism>
<dbReference type="EMBL" id="BAAAVS010000023">
    <property type="protein sequence ID" value="GAA3037113.1"/>
    <property type="molecule type" value="Genomic_DNA"/>
</dbReference>
<feature type="transmembrane region" description="Helical" evidence="8">
    <location>
        <begin position="366"/>
        <end position="387"/>
    </location>
</feature>
<evidence type="ECO:0000256" key="7">
    <source>
        <dbReference type="SAM" id="MobiDB-lite"/>
    </source>
</evidence>
<feature type="transmembrane region" description="Helical" evidence="8">
    <location>
        <begin position="6"/>
        <end position="27"/>
    </location>
</feature>
<comment type="caution">
    <text evidence="10">The sequence shown here is derived from an EMBL/GenBank/DDBJ whole genome shotgun (WGS) entry which is preliminary data.</text>
</comment>
<protein>
    <submittedName>
        <fullName evidence="10">NADH-quinone oxidoreductase subunit M</fullName>
    </submittedName>
</protein>
<evidence type="ECO:0000256" key="2">
    <source>
        <dbReference type="ARBA" id="ARBA00009025"/>
    </source>
</evidence>
<dbReference type="PANTHER" id="PTHR43507:SF1">
    <property type="entry name" value="NADH-UBIQUINONE OXIDOREDUCTASE CHAIN 4"/>
    <property type="match status" value="1"/>
</dbReference>
<dbReference type="InterPro" id="IPR010227">
    <property type="entry name" value="NADH_Q_OxRdtase_chainM/4"/>
</dbReference>
<dbReference type="RefSeq" id="WP_290714175.1">
    <property type="nucleotide sequence ID" value="NZ_BAAAVS010000023.1"/>
</dbReference>
<name>A0ABP6LC03_9ACTN</name>
<dbReference type="InterPro" id="IPR001750">
    <property type="entry name" value="ND/Mrp_TM"/>
</dbReference>